<organism evidence="1 2">
    <name type="scientific">Candidatus Saccharicenans subterraneus</name>
    <dbReference type="NCBI Taxonomy" id="2508984"/>
    <lineage>
        <taxon>Bacteria</taxon>
        <taxon>Candidatus Aminicenantota</taxon>
        <taxon>Candidatus Aminicenantia</taxon>
        <taxon>Candidatus Aminicenantales</taxon>
        <taxon>Candidatus Saccharicenantaceae</taxon>
        <taxon>Candidatus Saccharicenans</taxon>
    </lineage>
</organism>
<dbReference type="Proteomes" id="UP000257323">
    <property type="component" value="Unassembled WGS sequence"/>
</dbReference>
<name>A0A3E2BPX1_9BACT</name>
<dbReference type="EMBL" id="QUAH01000001">
    <property type="protein sequence ID" value="RFT16820.1"/>
    <property type="molecule type" value="Genomic_DNA"/>
</dbReference>
<reference evidence="1 2" key="1">
    <citation type="submission" date="2018-08" db="EMBL/GenBank/DDBJ databases">
        <title>Genome analysis of the thermophilic bacterium of the candidate phylum Aminicenantes from deep subsurface aquifer revealed its physiology and ecological role.</title>
        <authorList>
            <person name="Kadnikov V.V."/>
            <person name="Mardanov A.V."/>
            <person name="Beletsky A.V."/>
            <person name="Karnachuk O.V."/>
            <person name="Ravin N.V."/>
        </authorList>
    </citation>
    <scope>NUCLEOTIDE SEQUENCE [LARGE SCALE GENOMIC DNA]</scope>
    <source>
        <strain evidence="1">BY38</strain>
    </source>
</reference>
<gene>
    <name evidence="1" type="ORF">OP8BY_0762</name>
</gene>
<sequence>MNPTGNRFLFYALAVLFFISFSNIVIHDFVCHEELHQLVNPVHHYFHNPARSSQDLVLRTPESSEKLFFRVIDSCPSDFTPSIFHPPD</sequence>
<comment type="caution">
    <text evidence="1">The sequence shown here is derived from an EMBL/GenBank/DDBJ whole genome shotgun (WGS) entry which is preliminary data.</text>
</comment>
<accession>A0A3E2BPX1</accession>
<evidence type="ECO:0000313" key="1">
    <source>
        <dbReference type="EMBL" id="RFT16820.1"/>
    </source>
</evidence>
<proteinExistence type="predicted"/>
<evidence type="ECO:0000313" key="2">
    <source>
        <dbReference type="Proteomes" id="UP000257323"/>
    </source>
</evidence>
<protein>
    <submittedName>
        <fullName evidence="1">Uncharacterized protein</fullName>
    </submittedName>
</protein>
<dbReference type="AlphaFoldDB" id="A0A3E2BPX1"/>